<evidence type="ECO:0000259" key="1">
    <source>
        <dbReference type="Pfam" id="PF18545"/>
    </source>
</evidence>
<gene>
    <name evidence="2" type="ORF">DJ69_12855</name>
</gene>
<dbReference type="InterPro" id="IPR040624">
    <property type="entry name" value="HalOD1"/>
</dbReference>
<evidence type="ECO:0000313" key="2">
    <source>
        <dbReference type="EMBL" id="PHQ38237.1"/>
    </source>
</evidence>
<accession>A0A2G1WGW8</accession>
<proteinExistence type="predicted"/>
<dbReference type="Pfam" id="PF18545">
    <property type="entry name" value="HalOD1"/>
    <property type="match status" value="1"/>
</dbReference>
<dbReference type="EMBL" id="NHOA01000113">
    <property type="protein sequence ID" value="PHQ38237.1"/>
    <property type="molecule type" value="Genomic_DNA"/>
</dbReference>
<evidence type="ECO:0000313" key="3">
    <source>
        <dbReference type="Proteomes" id="UP000222824"/>
    </source>
</evidence>
<dbReference type="Proteomes" id="UP000222824">
    <property type="component" value="Unassembled WGS sequence"/>
</dbReference>
<dbReference type="OrthoDB" id="228967at2157"/>
<name>A0A2G1WGW8_9EURY</name>
<reference evidence="2 3" key="1">
    <citation type="journal article" date="2014" name="Front. Microbiol.">
        <title>Population and genomic analysis of the genus Halorubrum.</title>
        <authorList>
            <person name="Fullmer M.S."/>
            <person name="Soucy S.M."/>
            <person name="Swithers K.S."/>
            <person name="Makkay A.M."/>
            <person name="Wheeler R."/>
            <person name="Ventosa A."/>
            <person name="Gogarten J.P."/>
            <person name="Papke R.T."/>
        </authorList>
    </citation>
    <scope>NUCLEOTIDE SEQUENCE [LARGE SCALE GENOMIC DNA]</scope>
    <source>
        <strain evidence="2 3">C49</strain>
    </source>
</reference>
<organism evidence="2 3">
    <name type="scientific">Halorubrum persicum</name>
    <dbReference type="NCBI Taxonomy" id="1383844"/>
    <lineage>
        <taxon>Archaea</taxon>
        <taxon>Methanobacteriati</taxon>
        <taxon>Methanobacteriota</taxon>
        <taxon>Stenosarchaea group</taxon>
        <taxon>Halobacteria</taxon>
        <taxon>Halobacteriales</taxon>
        <taxon>Haloferacaceae</taxon>
        <taxon>Halorubrum</taxon>
    </lineage>
</organism>
<feature type="domain" description="Halobacterial output" evidence="1">
    <location>
        <begin position="3"/>
        <end position="70"/>
    </location>
</feature>
<dbReference type="AlphaFoldDB" id="A0A2G1WGW8"/>
<keyword evidence="3" id="KW-1185">Reference proteome</keyword>
<protein>
    <recommendedName>
        <fullName evidence="1">Halobacterial output domain-containing protein</fullName>
    </recommendedName>
</protein>
<dbReference type="RefSeq" id="WP_099255983.1">
    <property type="nucleotide sequence ID" value="NZ_NHOA01000113.1"/>
</dbReference>
<comment type="caution">
    <text evidence="2">The sequence shown here is derived from an EMBL/GenBank/DDBJ whole genome shotgun (WGS) entry which is preliminary data.</text>
</comment>
<sequence length="81" mass="8820">MDQTVLNQIIGAIAGEEGVDPMKLDISLQRHVATDAIQDLVNHESDAWRLQFETPNHVVEVTGNDKIIVDGTHTSTVLNGS</sequence>